<reference evidence="2" key="1">
    <citation type="submission" date="2023-08" db="EMBL/GenBank/DDBJ databases">
        <title>Black Yeasts Isolated from many extreme environments.</title>
        <authorList>
            <person name="Coleine C."/>
            <person name="Stajich J.E."/>
            <person name="Selbmann L."/>
        </authorList>
    </citation>
    <scope>NUCLEOTIDE SEQUENCE</scope>
    <source>
        <strain evidence="2">CCFEE 5401</strain>
    </source>
</reference>
<gene>
    <name evidence="2" type="ORF">LTR62_000800</name>
</gene>
<feature type="compositionally biased region" description="Basic and acidic residues" evidence="1">
    <location>
        <begin position="92"/>
        <end position="109"/>
    </location>
</feature>
<dbReference type="InterPro" id="IPR037647">
    <property type="entry name" value="HIRIP3"/>
</dbReference>
<feature type="region of interest" description="Disordered" evidence="1">
    <location>
        <begin position="72"/>
        <end position="274"/>
    </location>
</feature>
<dbReference type="AlphaFoldDB" id="A0AAN7YSR8"/>
<feature type="compositionally biased region" description="Basic and acidic residues" evidence="1">
    <location>
        <begin position="161"/>
        <end position="174"/>
    </location>
</feature>
<feature type="compositionally biased region" description="Acidic residues" evidence="1">
    <location>
        <begin position="122"/>
        <end position="136"/>
    </location>
</feature>
<name>A0AAN7YSR8_9PEZI</name>
<comment type="caution">
    <text evidence="2">The sequence shown here is derived from an EMBL/GenBank/DDBJ whole genome shotgun (WGS) entry which is preliminary data.</text>
</comment>
<feature type="region of interest" description="Disordered" evidence="1">
    <location>
        <begin position="350"/>
        <end position="370"/>
    </location>
</feature>
<sequence>MSDSEVPDPVGIPADTEIEQCLSKVVRDALRIDEEISINVARSRAETILKLDSGFFKDDATWRAKSKQIVQATVEDPTSPVKAKKATPKPQVKSEARAGTKRKSDESQPKKKRQKKNATPPEVEDDVLAEDVDEADSPAPAKKARAAKTTIGDSEDDEEMQEARVESNEGERSALSEPADELAAGDESEKSSATDEPIPHKRRHKKSAARAATNSKSKTPTKPSVDDESDMSSVLDEPLPKKKRQKKSASTVSMKDNVKRATKPAKATKELSADDEEIKRLQGWLVKCGIRKVWSKELAKCDTSKAKIKHLKGLLDEAGMTGRYSADKAKSIKNKRELLAEIEAVQEFNDQWGGKKDGENEEEVSAVEENVKTRRLKPRKLIDWGDSGDEGSD</sequence>
<evidence type="ECO:0000313" key="2">
    <source>
        <dbReference type="EMBL" id="KAK5115711.1"/>
    </source>
</evidence>
<evidence type="ECO:0000313" key="3">
    <source>
        <dbReference type="Proteomes" id="UP001310890"/>
    </source>
</evidence>
<dbReference type="PANTHER" id="PTHR15410">
    <property type="entry name" value="HIRA-INTERACTING PROTEIN 3"/>
    <property type="match status" value="1"/>
</dbReference>
<organism evidence="2 3">
    <name type="scientific">Meristemomyces frigidus</name>
    <dbReference type="NCBI Taxonomy" id="1508187"/>
    <lineage>
        <taxon>Eukaryota</taxon>
        <taxon>Fungi</taxon>
        <taxon>Dikarya</taxon>
        <taxon>Ascomycota</taxon>
        <taxon>Pezizomycotina</taxon>
        <taxon>Dothideomycetes</taxon>
        <taxon>Dothideomycetidae</taxon>
        <taxon>Mycosphaerellales</taxon>
        <taxon>Teratosphaeriaceae</taxon>
        <taxon>Meristemomyces</taxon>
    </lineage>
</organism>
<evidence type="ECO:0000256" key="1">
    <source>
        <dbReference type="SAM" id="MobiDB-lite"/>
    </source>
</evidence>
<dbReference type="GO" id="GO:0005634">
    <property type="term" value="C:nucleus"/>
    <property type="evidence" value="ECO:0007669"/>
    <property type="project" value="TreeGrafter"/>
</dbReference>
<dbReference type="PANTHER" id="PTHR15410:SF2">
    <property type="entry name" value="HIRA-INTERACTING PROTEIN 3"/>
    <property type="match status" value="1"/>
</dbReference>
<accession>A0AAN7YSR8</accession>
<feature type="compositionally biased region" description="Polar residues" evidence="1">
    <location>
        <begin position="213"/>
        <end position="222"/>
    </location>
</feature>
<proteinExistence type="predicted"/>
<feature type="compositionally biased region" description="Basic and acidic residues" evidence="1">
    <location>
        <begin position="187"/>
        <end position="199"/>
    </location>
</feature>
<dbReference type="Proteomes" id="UP001310890">
    <property type="component" value="Unassembled WGS sequence"/>
</dbReference>
<protein>
    <recommendedName>
        <fullName evidence="4">Transcriptional regulator</fullName>
    </recommendedName>
</protein>
<dbReference type="EMBL" id="JAVRRL010000011">
    <property type="protein sequence ID" value="KAK5115711.1"/>
    <property type="molecule type" value="Genomic_DNA"/>
</dbReference>
<evidence type="ECO:0008006" key="4">
    <source>
        <dbReference type="Google" id="ProtNLM"/>
    </source>
</evidence>